<dbReference type="GO" id="GO:0016747">
    <property type="term" value="F:acyltransferase activity, transferring groups other than amino-acyl groups"/>
    <property type="evidence" value="ECO:0007669"/>
    <property type="project" value="InterPro"/>
</dbReference>
<accession>A0A8J8MPL3</accession>
<keyword evidence="1" id="KW-0808">Transferase</keyword>
<reference evidence="4" key="1">
    <citation type="submission" date="2020-07" db="EMBL/GenBank/DDBJ databases">
        <title>Vallitalea pronyensis genome.</title>
        <authorList>
            <person name="Postec A."/>
        </authorList>
    </citation>
    <scope>NUCLEOTIDE SEQUENCE</scope>
    <source>
        <strain evidence="4">FatNI3</strain>
    </source>
</reference>
<dbReference type="Proteomes" id="UP000683246">
    <property type="component" value="Chromosome"/>
</dbReference>
<keyword evidence="5" id="KW-1185">Reference proteome</keyword>
<dbReference type="CDD" id="cd04301">
    <property type="entry name" value="NAT_SF"/>
    <property type="match status" value="1"/>
</dbReference>
<name>A0A8J8MPL3_9FIRM</name>
<evidence type="ECO:0000256" key="1">
    <source>
        <dbReference type="ARBA" id="ARBA00022679"/>
    </source>
</evidence>
<dbReference type="PANTHER" id="PTHR43420">
    <property type="entry name" value="ACETYLTRANSFERASE"/>
    <property type="match status" value="1"/>
</dbReference>
<dbReference type="PROSITE" id="PS51186">
    <property type="entry name" value="GNAT"/>
    <property type="match status" value="1"/>
</dbReference>
<protein>
    <submittedName>
        <fullName evidence="4">GNAT family N-acetyltransferase</fullName>
    </submittedName>
</protein>
<dbReference type="KEGG" id="vpy:HZI73_24270"/>
<evidence type="ECO:0000256" key="2">
    <source>
        <dbReference type="ARBA" id="ARBA00023315"/>
    </source>
</evidence>
<dbReference type="InterPro" id="IPR000182">
    <property type="entry name" value="GNAT_dom"/>
</dbReference>
<dbReference type="SUPFAM" id="SSF55729">
    <property type="entry name" value="Acyl-CoA N-acyltransferases (Nat)"/>
    <property type="match status" value="1"/>
</dbReference>
<feature type="domain" description="N-acetyltransferase" evidence="3">
    <location>
        <begin position="107"/>
        <end position="244"/>
    </location>
</feature>
<dbReference type="EMBL" id="CP058649">
    <property type="protein sequence ID" value="QUI25222.1"/>
    <property type="molecule type" value="Genomic_DNA"/>
</dbReference>
<evidence type="ECO:0000313" key="5">
    <source>
        <dbReference type="Proteomes" id="UP000683246"/>
    </source>
</evidence>
<dbReference type="RefSeq" id="WP_212695921.1">
    <property type="nucleotide sequence ID" value="NZ_CP058649.1"/>
</dbReference>
<dbReference type="InterPro" id="IPR050680">
    <property type="entry name" value="YpeA/RimI_acetyltransf"/>
</dbReference>
<organism evidence="4 5">
    <name type="scientific">Vallitalea pronyensis</name>
    <dbReference type="NCBI Taxonomy" id="1348613"/>
    <lineage>
        <taxon>Bacteria</taxon>
        <taxon>Bacillati</taxon>
        <taxon>Bacillota</taxon>
        <taxon>Clostridia</taxon>
        <taxon>Lachnospirales</taxon>
        <taxon>Vallitaleaceae</taxon>
        <taxon>Vallitalea</taxon>
    </lineage>
</organism>
<proteinExistence type="predicted"/>
<sequence length="244" mass="27946">MIRFIEELSMNAWPSLHTYVYDGWVLRVSGGYTKRANSINPLYPSQIDLKDKIDYCKRFYNELDLPTIYKMTANSHLVNLDNTLEALGYNKVDDTAVRVLDLEACNPVIQPTTDVAFSLEKEWVNGYIKNTNIQKESTKTVLKTMLNSIIGKTIWVLHKEEGKAVAFGYGVVDKGYVGIFDIHVNISYRGKGYGKAVMHKLIAEAKRLGANHAYLQVVVGNKVAENLYDQLGFKEIYRYWYRKL</sequence>
<dbReference type="InterPro" id="IPR016181">
    <property type="entry name" value="Acyl_CoA_acyltransferase"/>
</dbReference>
<dbReference type="Pfam" id="PF24553">
    <property type="entry name" value="Rv0428c_C"/>
    <property type="match status" value="1"/>
</dbReference>
<gene>
    <name evidence="4" type="ORF">HZI73_24270</name>
</gene>
<dbReference type="PANTHER" id="PTHR43420:SF12">
    <property type="entry name" value="N-ACETYLTRANSFERASE DOMAIN-CONTAINING PROTEIN"/>
    <property type="match status" value="1"/>
</dbReference>
<dbReference type="Gene3D" id="3.40.630.30">
    <property type="match status" value="1"/>
</dbReference>
<evidence type="ECO:0000313" key="4">
    <source>
        <dbReference type="EMBL" id="QUI25222.1"/>
    </source>
</evidence>
<dbReference type="AlphaFoldDB" id="A0A8J8MPL3"/>
<dbReference type="InterPro" id="IPR056935">
    <property type="entry name" value="Rv0428c-like_C"/>
</dbReference>
<keyword evidence="2" id="KW-0012">Acyltransferase</keyword>
<evidence type="ECO:0000259" key="3">
    <source>
        <dbReference type="PROSITE" id="PS51186"/>
    </source>
</evidence>